<protein>
    <submittedName>
        <fullName evidence="1">Uncharacterized protein</fullName>
    </submittedName>
</protein>
<comment type="caution">
    <text evidence="1">The sequence shown here is derived from an EMBL/GenBank/DDBJ whole genome shotgun (WGS) entry which is preliminary data.</text>
</comment>
<proteinExistence type="predicted"/>
<name>A0ACB9K7Q0_9ASTR</name>
<evidence type="ECO:0000313" key="1">
    <source>
        <dbReference type="EMBL" id="KAI3828244.1"/>
    </source>
</evidence>
<dbReference type="Proteomes" id="UP001056120">
    <property type="component" value="Linkage Group LG01"/>
</dbReference>
<organism evidence="1 2">
    <name type="scientific">Smallanthus sonchifolius</name>
    <dbReference type="NCBI Taxonomy" id="185202"/>
    <lineage>
        <taxon>Eukaryota</taxon>
        <taxon>Viridiplantae</taxon>
        <taxon>Streptophyta</taxon>
        <taxon>Embryophyta</taxon>
        <taxon>Tracheophyta</taxon>
        <taxon>Spermatophyta</taxon>
        <taxon>Magnoliopsida</taxon>
        <taxon>eudicotyledons</taxon>
        <taxon>Gunneridae</taxon>
        <taxon>Pentapetalae</taxon>
        <taxon>asterids</taxon>
        <taxon>campanulids</taxon>
        <taxon>Asterales</taxon>
        <taxon>Asteraceae</taxon>
        <taxon>Asteroideae</taxon>
        <taxon>Heliantheae alliance</taxon>
        <taxon>Millerieae</taxon>
        <taxon>Smallanthus</taxon>
    </lineage>
</organism>
<accession>A0ACB9K7Q0</accession>
<reference evidence="2" key="1">
    <citation type="journal article" date="2022" name="Mol. Ecol. Resour.">
        <title>The genomes of chicory, endive, great burdock and yacon provide insights into Asteraceae palaeo-polyploidization history and plant inulin production.</title>
        <authorList>
            <person name="Fan W."/>
            <person name="Wang S."/>
            <person name="Wang H."/>
            <person name="Wang A."/>
            <person name="Jiang F."/>
            <person name="Liu H."/>
            <person name="Zhao H."/>
            <person name="Xu D."/>
            <person name="Zhang Y."/>
        </authorList>
    </citation>
    <scope>NUCLEOTIDE SEQUENCE [LARGE SCALE GENOMIC DNA]</scope>
    <source>
        <strain evidence="2">cv. Yunnan</strain>
    </source>
</reference>
<reference evidence="1 2" key="2">
    <citation type="journal article" date="2022" name="Mol. Ecol. Resour.">
        <title>The genomes of chicory, endive, great burdock and yacon provide insights into Asteraceae paleo-polyploidization history and plant inulin production.</title>
        <authorList>
            <person name="Fan W."/>
            <person name="Wang S."/>
            <person name="Wang H."/>
            <person name="Wang A."/>
            <person name="Jiang F."/>
            <person name="Liu H."/>
            <person name="Zhao H."/>
            <person name="Xu D."/>
            <person name="Zhang Y."/>
        </authorList>
    </citation>
    <scope>NUCLEOTIDE SEQUENCE [LARGE SCALE GENOMIC DNA]</scope>
    <source>
        <strain evidence="2">cv. Yunnan</strain>
        <tissue evidence="1">Leaves</tissue>
    </source>
</reference>
<sequence>MRWVGLGCRPRDWILLSLYERLLNTLRSSLLPRLVLMPCQASRGSDQNIKLTNTLSLLSPTNFFERGFPHSINKFKQGFNRTTTINIRRSFENYGWLNCGKTKVL</sequence>
<evidence type="ECO:0000313" key="2">
    <source>
        <dbReference type="Proteomes" id="UP001056120"/>
    </source>
</evidence>
<keyword evidence="2" id="KW-1185">Reference proteome</keyword>
<gene>
    <name evidence="1" type="ORF">L1987_02341</name>
</gene>
<dbReference type="EMBL" id="CM042018">
    <property type="protein sequence ID" value="KAI3828244.1"/>
    <property type="molecule type" value="Genomic_DNA"/>
</dbReference>